<sequence length="81" mass="8974">MPALSFTEMYQRLMAYPNICKILTFDLFLKFVRLSATVKCSIMHSMKPTESSGTAPASLPRFVLDFLSSALKPQGAEVQGL</sequence>
<proteinExistence type="predicted"/>
<keyword evidence="2" id="KW-1185">Reference proteome</keyword>
<organism evidence="1 2">
    <name type="scientific">Coprinopsis marcescibilis</name>
    <name type="common">Agaric fungus</name>
    <name type="synonym">Psathyrella marcescibilis</name>
    <dbReference type="NCBI Taxonomy" id="230819"/>
    <lineage>
        <taxon>Eukaryota</taxon>
        <taxon>Fungi</taxon>
        <taxon>Dikarya</taxon>
        <taxon>Basidiomycota</taxon>
        <taxon>Agaricomycotina</taxon>
        <taxon>Agaricomycetes</taxon>
        <taxon>Agaricomycetidae</taxon>
        <taxon>Agaricales</taxon>
        <taxon>Agaricineae</taxon>
        <taxon>Psathyrellaceae</taxon>
        <taxon>Coprinopsis</taxon>
    </lineage>
</organism>
<evidence type="ECO:0000313" key="2">
    <source>
        <dbReference type="Proteomes" id="UP000307440"/>
    </source>
</evidence>
<dbReference type="Proteomes" id="UP000307440">
    <property type="component" value="Unassembled WGS sequence"/>
</dbReference>
<reference evidence="1 2" key="1">
    <citation type="journal article" date="2019" name="Nat. Ecol. Evol.">
        <title>Megaphylogeny resolves global patterns of mushroom evolution.</title>
        <authorList>
            <person name="Varga T."/>
            <person name="Krizsan K."/>
            <person name="Foldi C."/>
            <person name="Dima B."/>
            <person name="Sanchez-Garcia M."/>
            <person name="Sanchez-Ramirez S."/>
            <person name="Szollosi G.J."/>
            <person name="Szarkandi J.G."/>
            <person name="Papp V."/>
            <person name="Albert L."/>
            <person name="Andreopoulos W."/>
            <person name="Angelini C."/>
            <person name="Antonin V."/>
            <person name="Barry K.W."/>
            <person name="Bougher N.L."/>
            <person name="Buchanan P."/>
            <person name="Buyck B."/>
            <person name="Bense V."/>
            <person name="Catcheside P."/>
            <person name="Chovatia M."/>
            <person name="Cooper J."/>
            <person name="Damon W."/>
            <person name="Desjardin D."/>
            <person name="Finy P."/>
            <person name="Geml J."/>
            <person name="Haridas S."/>
            <person name="Hughes K."/>
            <person name="Justo A."/>
            <person name="Karasinski D."/>
            <person name="Kautmanova I."/>
            <person name="Kiss B."/>
            <person name="Kocsube S."/>
            <person name="Kotiranta H."/>
            <person name="LaButti K.M."/>
            <person name="Lechner B.E."/>
            <person name="Liimatainen K."/>
            <person name="Lipzen A."/>
            <person name="Lukacs Z."/>
            <person name="Mihaltcheva S."/>
            <person name="Morgado L.N."/>
            <person name="Niskanen T."/>
            <person name="Noordeloos M.E."/>
            <person name="Ohm R.A."/>
            <person name="Ortiz-Santana B."/>
            <person name="Ovrebo C."/>
            <person name="Racz N."/>
            <person name="Riley R."/>
            <person name="Savchenko A."/>
            <person name="Shiryaev A."/>
            <person name="Soop K."/>
            <person name="Spirin V."/>
            <person name="Szebenyi C."/>
            <person name="Tomsovsky M."/>
            <person name="Tulloss R.E."/>
            <person name="Uehling J."/>
            <person name="Grigoriev I.V."/>
            <person name="Vagvolgyi C."/>
            <person name="Papp T."/>
            <person name="Martin F.M."/>
            <person name="Miettinen O."/>
            <person name="Hibbett D.S."/>
            <person name="Nagy L.G."/>
        </authorList>
    </citation>
    <scope>NUCLEOTIDE SEQUENCE [LARGE SCALE GENOMIC DNA]</scope>
    <source>
        <strain evidence="1 2">CBS 121175</strain>
    </source>
</reference>
<dbReference type="EMBL" id="ML210255">
    <property type="protein sequence ID" value="TFK21878.1"/>
    <property type="molecule type" value="Genomic_DNA"/>
</dbReference>
<accession>A0A5C3L114</accession>
<protein>
    <submittedName>
        <fullName evidence="1">Uncharacterized protein</fullName>
    </submittedName>
</protein>
<evidence type="ECO:0000313" key="1">
    <source>
        <dbReference type="EMBL" id="TFK21878.1"/>
    </source>
</evidence>
<gene>
    <name evidence="1" type="ORF">FA15DRAFT_672090</name>
</gene>
<dbReference type="AlphaFoldDB" id="A0A5C3L114"/>
<name>A0A5C3L114_COPMA</name>